<evidence type="ECO:0000256" key="5">
    <source>
        <dbReference type="ARBA" id="ARBA00023295"/>
    </source>
</evidence>
<keyword evidence="11" id="KW-1185">Reference proteome</keyword>
<evidence type="ECO:0000256" key="2">
    <source>
        <dbReference type="ARBA" id="ARBA00006285"/>
    </source>
</evidence>
<dbReference type="GO" id="GO:0004563">
    <property type="term" value="F:beta-N-acetylhexosaminidase activity"/>
    <property type="evidence" value="ECO:0007669"/>
    <property type="project" value="UniProtKB-EC"/>
</dbReference>
<sequence>MYLGNPATMNLYWLAFLFSAISSIQTVVAATLQPQIPAIKSFTESNSSSPFVVTPQVAIVVDNQFQDSGSPSLFSFAKTFRSDLVAITGFDDIPDVVAGDAPSEDSSAPTVFLTLGASTANMTLFNGQETGEAYEFDITNMTYTIKGAEAIGAWWGTRTLLQQVLLSLAANNQTSIPAGSGSDNPGWEIRGFMLDVGRHWFDISFLTDLCVYASFFKMQEFHVHASDFVFDSKILNGDPNSDAWKQLYATMRFQPSEDSPVIGIVAPFANETYTREQFTNFQTTCAEHGITIVPEIDTPAHSLVISKWKPELAIPGHEDFLNISFPDTIPSVESIWEEVLPWFTANEVSIGADEYDQSLADDYIRFVNTMSDYISTTGNKSIRIWGTDEPSPTQNISTNVTIQHWFFPQGSIPVELFQQGYSVINSEQAFLYLIGKAWSDGRSLFELDTDTIWTGAPNGGSWAPNIFSPTDASNNTSPDNPLLRGSIMALWNDFGNNATTPLEIYYQLAKSIPVVAEKMWNGADDSLRESRLTRDEFEAAYPILNAGAPGQNLNRAVKGLVAPATVFKVTDIKQFPLSTGFDSVGPPYTLSFSLQLSNVTGEVPLFTGNDSVLFFDPVASSLTFQDPVTNKFYPLGTPIPFDGSSFTKVDIHATRMMTTVTVNDDDQTMLWQSHIGVSGGGLRLVNMSFAAPAGVIGVDEMNMLAEMRNVSLVIGE</sequence>
<dbReference type="SUPFAM" id="SSF51445">
    <property type="entry name" value="(Trans)glycosidases"/>
    <property type="match status" value="1"/>
</dbReference>
<dbReference type="InterPro" id="IPR029018">
    <property type="entry name" value="Hex-like_dom2"/>
</dbReference>
<name>A0A4S8MSL8_DENBC</name>
<keyword evidence="5" id="KW-0326">Glycosidase</keyword>
<keyword evidence="7" id="KW-0732">Signal</keyword>
<evidence type="ECO:0000313" key="11">
    <source>
        <dbReference type="Proteomes" id="UP000297245"/>
    </source>
</evidence>
<dbReference type="EMBL" id="ML179048">
    <property type="protein sequence ID" value="THV05649.1"/>
    <property type="molecule type" value="Genomic_DNA"/>
</dbReference>
<dbReference type="AlphaFoldDB" id="A0A4S8MSL8"/>
<dbReference type="Gene3D" id="3.30.379.10">
    <property type="entry name" value="Chitobiase/beta-hexosaminidase domain 2-like"/>
    <property type="match status" value="1"/>
</dbReference>
<dbReference type="PANTHER" id="PTHR43678:SF1">
    <property type="entry name" value="BETA-N-ACETYLHEXOSAMINIDASE"/>
    <property type="match status" value="1"/>
</dbReference>
<evidence type="ECO:0000256" key="7">
    <source>
        <dbReference type="SAM" id="SignalP"/>
    </source>
</evidence>
<dbReference type="SUPFAM" id="SSF55545">
    <property type="entry name" value="beta-N-acetylhexosaminidase-like domain"/>
    <property type="match status" value="1"/>
</dbReference>
<evidence type="ECO:0000256" key="6">
    <source>
        <dbReference type="PIRSR" id="PIRSR625705-1"/>
    </source>
</evidence>
<reference evidence="10 11" key="1">
    <citation type="journal article" date="2019" name="Nat. Ecol. Evol.">
        <title>Megaphylogeny resolves global patterns of mushroom evolution.</title>
        <authorList>
            <person name="Varga T."/>
            <person name="Krizsan K."/>
            <person name="Foldi C."/>
            <person name="Dima B."/>
            <person name="Sanchez-Garcia M."/>
            <person name="Sanchez-Ramirez S."/>
            <person name="Szollosi G.J."/>
            <person name="Szarkandi J.G."/>
            <person name="Papp V."/>
            <person name="Albert L."/>
            <person name="Andreopoulos W."/>
            <person name="Angelini C."/>
            <person name="Antonin V."/>
            <person name="Barry K.W."/>
            <person name="Bougher N.L."/>
            <person name="Buchanan P."/>
            <person name="Buyck B."/>
            <person name="Bense V."/>
            <person name="Catcheside P."/>
            <person name="Chovatia M."/>
            <person name="Cooper J."/>
            <person name="Damon W."/>
            <person name="Desjardin D."/>
            <person name="Finy P."/>
            <person name="Geml J."/>
            <person name="Haridas S."/>
            <person name="Hughes K."/>
            <person name="Justo A."/>
            <person name="Karasinski D."/>
            <person name="Kautmanova I."/>
            <person name="Kiss B."/>
            <person name="Kocsube S."/>
            <person name="Kotiranta H."/>
            <person name="LaButti K.M."/>
            <person name="Lechner B.E."/>
            <person name="Liimatainen K."/>
            <person name="Lipzen A."/>
            <person name="Lukacs Z."/>
            <person name="Mihaltcheva S."/>
            <person name="Morgado L.N."/>
            <person name="Niskanen T."/>
            <person name="Noordeloos M.E."/>
            <person name="Ohm R.A."/>
            <person name="Ortiz-Santana B."/>
            <person name="Ovrebo C."/>
            <person name="Racz N."/>
            <person name="Riley R."/>
            <person name="Savchenko A."/>
            <person name="Shiryaev A."/>
            <person name="Soop K."/>
            <person name="Spirin V."/>
            <person name="Szebenyi C."/>
            <person name="Tomsovsky M."/>
            <person name="Tulloss R.E."/>
            <person name="Uehling J."/>
            <person name="Grigoriev I.V."/>
            <person name="Vagvolgyi C."/>
            <person name="Papp T."/>
            <person name="Martin F.M."/>
            <person name="Miettinen O."/>
            <person name="Hibbett D.S."/>
            <person name="Nagy L.G."/>
        </authorList>
    </citation>
    <scope>NUCLEOTIDE SEQUENCE [LARGE SCALE GENOMIC DNA]</scope>
    <source>
        <strain evidence="10 11">CBS 962.96</strain>
    </source>
</reference>
<organism evidence="10 11">
    <name type="scientific">Dendrothele bispora (strain CBS 962.96)</name>
    <dbReference type="NCBI Taxonomy" id="1314807"/>
    <lineage>
        <taxon>Eukaryota</taxon>
        <taxon>Fungi</taxon>
        <taxon>Dikarya</taxon>
        <taxon>Basidiomycota</taxon>
        <taxon>Agaricomycotina</taxon>
        <taxon>Agaricomycetes</taxon>
        <taxon>Agaricomycetidae</taxon>
        <taxon>Agaricales</taxon>
        <taxon>Agaricales incertae sedis</taxon>
        <taxon>Dendrothele</taxon>
    </lineage>
</organism>
<feature type="domain" description="Glycoside hydrolase family 20 catalytic" evidence="8">
    <location>
        <begin position="188"/>
        <end position="521"/>
    </location>
</feature>
<feature type="chain" id="PRO_5020997928" description="beta-N-acetylhexosaminidase" evidence="7">
    <location>
        <begin position="30"/>
        <end position="716"/>
    </location>
</feature>
<dbReference type="EC" id="3.2.1.52" evidence="3"/>
<dbReference type="InterPro" id="IPR025705">
    <property type="entry name" value="Beta_hexosaminidase_sua/sub"/>
</dbReference>
<evidence type="ECO:0000313" key="10">
    <source>
        <dbReference type="EMBL" id="THV05649.1"/>
    </source>
</evidence>
<proteinExistence type="inferred from homology"/>
<feature type="active site" description="Proton donor" evidence="6">
    <location>
        <position position="354"/>
    </location>
</feature>
<dbReference type="CDD" id="cd06564">
    <property type="entry name" value="GH20_DspB_LnbB-like"/>
    <property type="match status" value="1"/>
</dbReference>
<feature type="domain" description="Beta-hexosaminidase bacterial type N-terminal" evidence="9">
    <location>
        <begin position="36"/>
        <end position="179"/>
    </location>
</feature>
<dbReference type="OrthoDB" id="428480at2759"/>
<gene>
    <name evidence="10" type="ORF">K435DRAFT_712671</name>
</gene>
<dbReference type="Pfam" id="PF00728">
    <property type="entry name" value="Glyco_hydro_20"/>
    <property type="match status" value="1"/>
</dbReference>
<dbReference type="InterPro" id="IPR015882">
    <property type="entry name" value="HEX_bac_N"/>
</dbReference>
<comment type="catalytic activity">
    <reaction evidence="1">
        <text>Hydrolysis of terminal non-reducing N-acetyl-D-hexosamine residues in N-acetyl-beta-D-hexosaminides.</text>
        <dbReference type="EC" id="3.2.1.52"/>
    </reaction>
</comment>
<dbReference type="PRINTS" id="PR00738">
    <property type="entry name" value="GLHYDRLASE20"/>
</dbReference>
<dbReference type="Gene3D" id="3.20.20.80">
    <property type="entry name" value="Glycosidases"/>
    <property type="match status" value="1"/>
</dbReference>
<dbReference type="InterPro" id="IPR017853">
    <property type="entry name" value="GH"/>
</dbReference>
<dbReference type="PANTHER" id="PTHR43678">
    <property type="entry name" value="PUTATIVE (AFU_ORTHOLOGUE AFUA_2G00640)-RELATED"/>
    <property type="match status" value="1"/>
</dbReference>
<dbReference type="Pfam" id="PF02838">
    <property type="entry name" value="Glyco_hydro_20b"/>
    <property type="match status" value="1"/>
</dbReference>
<keyword evidence="4 10" id="KW-0378">Hydrolase</keyword>
<accession>A0A4S8MSL8</accession>
<dbReference type="Proteomes" id="UP000297245">
    <property type="component" value="Unassembled WGS sequence"/>
</dbReference>
<feature type="signal peptide" evidence="7">
    <location>
        <begin position="1"/>
        <end position="29"/>
    </location>
</feature>
<comment type="similarity">
    <text evidence="2">Belongs to the glycosyl hydrolase 20 family.</text>
</comment>
<evidence type="ECO:0000256" key="3">
    <source>
        <dbReference type="ARBA" id="ARBA00012663"/>
    </source>
</evidence>
<evidence type="ECO:0000259" key="8">
    <source>
        <dbReference type="Pfam" id="PF00728"/>
    </source>
</evidence>
<protein>
    <recommendedName>
        <fullName evidence="3">beta-N-acetylhexosaminidase</fullName>
        <ecNumber evidence="3">3.2.1.52</ecNumber>
    </recommendedName>
</protein>
<evidence type="ECO:0000256" key="1">
    <source>
        <dbReference type="ARBA" id="ARBA00001231"/>
    </source>
</evidence>
<evidence type="ECO:0000259" key="9">
    <source>
        <dbReference type="Pfam" id="PF02838"/>
    </source>
</evidence>
<dbReference type="InterPro" id="IPR052764">
    <property type="entry name" value="GH20_Enzymes"/>
</dbReference>
<dbReference type="GO" id="GO:0005975">
    <property type="term" value="P:carbohydrate metabolic process"/>
    <property type="evidence" value="ECO:0007669"/>
    <property type="project" value="InterPro"/>
</dbReference>
<dbReference type="InterPro" id="IPR015883">
    <property type="entry name" value="Glyco_hydro_20_cat"/>
</dbReference>
<evidence type="ECO:0000256" key="4">
    <source>
        <dbReference type="ARBA" id="ARBA00022801"/>
    </source>
</evidence>